<reference evidence="5" key="1">
    <citation type="submission" date="2020-03" db="EMBL/GenBank/DDBJ databases">
        <title>A high-quality chromosome-level genome assembly of a woody plant with both climbing and erect habits, Rhamnella rubrinervis.</title>
        <authorList>
            <person name="Lu Z."/>
            <person name="Yang Y."/>
            <person name="Zhu X."/>
            <person name="Sun Y."/>
        </authorList>
    </citation>
    <scope>NUCLEOTIDE SEQUENCE</scope>
    <source>
        <strain evidence="5">BYM</strain>
        <tissue evidence="5">Leaf</tissue>
    </source>
</reference>
<evidence type="ECO:0000259" key="4">
    <source>
        <dbReference type="PROSITE" id="PS50891"/>
    </source>
</evidence>
<evidence type="ECO:0000256" key="2">
    <source>
        <dbReference type="SAM" id="MobiDB-lite"/>
    </source>
</evidence>
<keyword evidence="3" id="KW-0812">Transmembrane</keyword>
<accession>A0A8K0MGB6</accession>
<feature type="domain" description="LOB" evidence="4">
    <location>
        <begin position="56"/>
        <end position="157"/>
    </location>
</feature>
<dbReference type="EMBL" id="VOIH02000006">
    <property type="protein sequence ID" value="KAF3444742.1"/>
    <property type="molecule type" value="Genomic_DNA"/>
</dbReference>
<feature type="compositionally biased region" description="Pro residues" evidence="2">
    <location>
        <begin position="12"/>
        <end position="22"/>
    </location>
</feature>
<dbReference type="PROSITE" id="PS50891">
    <property type="entry name" value="LOB"/>
    <property type="match status" value="1"/>
</dbReference>
<organism evidence="5 6">
    <name type="scientific">Rhamnella rubrinervis</name>
    <dbReference type="NCBI Taxonomy" id="2594499"/>
    <lineage>
        <taxon>Eukaryota</taxon>
        <taxon>Viridiplantae</taxon>
        <taxon>Streptophyta</taxon>
        <taxon>Embryophyta</taxon>
        <taxon>Tracheophyta</taxon>
        <taxon>Spermatophyta</taxon>
        <taxon>Magnoliopsida</taxon>
        <taxon>eudicotyledons</taxon>
        <taxon>Gunneridae</taxon>
        <taxon>Pentapetalae</taxon>
        <taxon>rosids</taxon>
        <taxon>fabids</taxon>
        <taxon>Rosales</taxon>
        <taxon>Rhamnaceae</taxon>
        <taxon>rhamnoid group</taxon>
        <taxon>Rhamneae</taxon>
        <taxon>Rhamnella</taxon>
    </lineage>
</organism>
<dbReference type="OrthoDB" id="1893065at2759"/>
<name>A0A8K0MGB6_9ROSA</name>
<dbReference type="PANTHER" id="PTHR31301:SF21">
    <property type="entry name" value="LOB DOMAIN-CONTAINING PROTEIN 27-RELATED"/>
    <property type="match status" value="1"/>
</dbReference>
<dbReference type="InterPro" id="IPR004883">
    <property type="entry name" value="LOB"/>
</dbReference>
<dbReference type="PANTHER" id="PTHR31301">
    <property type="entry name" value="LOB DOMAIN-CONTAINING PROTEIN 4-RELATED"/>
    <property type="match status" value="1"/>
</dbReference>
<evidence type="ECO:0000313" key="5">
    <source>
        <dbReference type="EMBL" id="KAF3444742.1"/>
    </source>
</evidence>
<comment type="similarity">
    <text evidence="1">Belongs to the LOB domain-containing protein family.</text>
</comment>
<feature type="region of interest" description="Disordered" evidence="2">
    <location>
        <begin position="1"/>
        <end position="22"/>
    </location>
</feature>
<keyword evidence="6" id="KW-1185">Reference proteome</keyword>
<dbReference type="Proteomes" id="UP000796880">
    <property type="component" value="Unassembled WGS sequence"/>
</dbReference>
<evidence type="ECO:0000256" key="3">
    <source>
        <dbReference type="SAM" id="Phobius"/>
    </source>
</evidence>
<sequence>MKKDSQSSSSLPSPPPPPPPPSSINIPNHCLILLLVLFIPGCTFFLIMTIKGGTSQACAACKYQRRRCSKECALAPYFPAEKAKEFQNAHRLFGVRNIMNILKQVPPQQKEDAMTSIIFESDMRAQYPIRGCMGIISQLHIQIQQVIDELRMVQSKIAICKEQFQYNSSSSNNNNQIMPLTPPNNNNHSSSSLPQLHLGIATSKNDHDGVLIYPQYNYGSSEMPIEFLGNGMPTASMNGIYVEGTIIWVQVSSEQARNSQGCQWHNQALKKIPKWWVRLYPFCPTSWSLKALLTSQFGDVEKEIVIFGERKAIDALFKSYYGYDYDDLGVAAFVLLAYVLVFAFGFHMLLVNFQKR</sequence>
<comment type="caution">
    <text evidence="5">The sequence shown here is derived from an EMBL/GenBank/DDBJ whole genome shotgun (WGS) entry which is preliminary data.</text>
</comment>
<protein>
    <recommendedName>
        <fullName evidence="4">LOB domain-containing protein</fullName>
    </recommendedName>
</protein>
<proteinExistence type="inferred from homology"/>
<keyword evidence="3" id="KW-0472">Membrane</keyword>
<dbReference type="Pfam" id="PF03195">
    <property type="entry name" value="LOB"/>
    <property type="match status" value="1"/>
</dbReference>
<keyword evidence="3" id="KW-1133">Transmembrane helix</keyword>
<evidence type="ECO:0000313" key="6">
    <source>
        <dbReference type="Proteomes" id="UP000796880"/>
    </source>
</evidence>
<feature type="transmembrane region" description="Helical" evidence="3">
    <location>
        <begin position="26"/>
        <end position="47"/>
    </location>
</feature>
<evidence type="ECO:0000256" key="1">
    <source>
        <dbReference type="ARBA" id="ARBA00005474"/>
    </source>
</evidence>
<feature type="transmembrane region" description="Helical" evidence="3">
    <location>
        <begin position="328"/>
        <end position="350"/>
    </location>
</feature>
<dbReference type="AlphaFoldDB" id="A0A8K0MGB6"/>
<feature type="compositionally biased region" description="Low complexity" evidence="2">
    <location>
        <begin position="1"/>
        <end position="11"/>
    </location>
</feature>
<gene>
    <name evidence="5" type="ORF">FNV43_RR14435</name>
</gene>